<evidence type="ECO:0000256" key="1">
    <source>
        <dbReference type="SAM" id="MobiDB-lite"/>
    </source>
</evidence>
<feature type="region of interest" description="Disordered" evidence="1">
    <location>
        <begin position="67"/>
        <end position="103"/>
    </location>
</feature>
<organism evidence="2 3">
    <name type="scientific">Bradyrhizobium erythrophlei</name>
    <dbReference type="NCBI Taxonomy" id="1437360"/>
    <lineage>
        <taxon>Bacteria</taxon>
        <taxon>Pseudomonadati</taxon>
        <taxon>Pseudomonadota</taxon>
        <taxon>Alphaproteobacteria</taxon>
        <taxon>Hyphomicrobiales</taxon>
        <taxon>Nitrobacteraceae</taxon>
        <taxon>Bradyrhizobium</taxon>
    </lineage>
</organism>
<evidence type="ECO:0000313" key="2">
    <source>
        <dbReference type="EMBL" id="SHH23754.1"/>
    </source>
</evidence>
<dbReference type="EMBL" id="LT670817">
    <property type="protein sequence ID" value="SHH23754.1"/>
    <property type="molecule type" value="Genomic_DNA"/>
</dbReference>
<proteinExistence type="predicted"/>
<sequence>MDDFEGKGQARQLQGWVLSPEERGSLKLVLQYEPGSDTAGDHAGLVQLLLPPEAALYLADELNRQAQRTLDERTRGLPSADASGTRGDNTSRPHRARENCDFGRDDVFQKNRIGAVKSSVDGKSLRSKSLK</sequence>
<accession>A0A1M5RBM7</accession>
<dbReference type="AlphaFoldDB" id="A0A1M5RBM7"/>
<dbReference type="RefSeq" id="WP_154072385.1">
    <property type="nucleotide sequence ID" value="NZ_LT670817.1"/>
</dbReference>
<gene>
    <name evidence="2" type="ORF">SAMN05443248_4168</name>
</gene>
<evidence type="ECO:0000313" key="3">
    <source>
        <dbReference type="Proteomes" id="UP000189796"/>
    </source>
</evidence>
<protein>
    <submittedName>
        <fullName evidence="2">Uncharacterized protein</fullName>
    </submittedName>
</protein>
<dbReference type="Proteomes" id="UP000189796">
    <property type="component" value="Chromosome I"/>
</dbReference>
<reference evidence="2 3" key="1">
    <citation type="submission" date="2016-11" db="EMBL/GenBank/DDBJ databases">
        <authorList>
            <person name="Jaros S."/>
            <person name="Januszkiewicz K."/>
            <person name="Wedrychowicz H."/>
        </authorList>
    </citation>
    <scope>NUCLEOTIDE SEQUENCE [LARGE SCALE GENOMIC DNA]</scope>
    <source>
        <strain evidence="2 3">GAS138</strain>
    </source>
</reference>
<name>A0A1M5RBM7_9BRAD</name>